<sequence>MTSVGGQPNSQHRLAGNRLRCNEAHVEGRAQKRCYNPDEASENSDEVHHERRDRIGRRCSLDETENDAKYVRIAIKYSRPIAKSLTGPSDWWKVAEPNDGPAAEALLWTGLGEIDIRLWIGNSQWTRLAEWLQVAYDTRAALNLSFVGVYVNGRLWPSRRLTLDAAPSDLIVQFVITRLYLVGGIDVCELNIQNEIECASPLELLAFVAAVSLGSWAFARNGAQLHDESYRVERDVSPRRARRTLSWVSDVSLRLKRSNQAPVASLTRNLRDVVTLLWCVERIRSPMARRHVPLATCLLCLAVKWTLFLNGQTSWMHLEELRANLVWGLRRQILTCLKISRRRSRYAYKNGNTVCLLMTAEESVLNIAAEFLEESPHFRRHNLWRDLAKWLAAVYDVQRMNGAPLRGLHVNDRFYPARRLGPEAPASEVVIQLVIVRINLTGEMDVDELNLQGPIECADPLEFLAFVVRISLYAASYKDDVGNRLDRRSMLSADPEVAAWTGRRLLKWVYETTPWLVGKRQTETPLRTTNLKNVTVLLWCIGSTRGRLRRVYVPLAIVLFCNALSFVLRADRNAAWEYLEELLSNFTWGLRQQLVAYIQSYRRLGYFRSFESAHLSLRLPPIDDRLLKTCADLLNGLPRFLWDAPRTGLTARLAEETQDDADSRRVSGALL</sequence>
<proteinExistence type="predicted"/>
<gene>
    <name evidence="1" type="ORF">BIW11_13901</name>
</gene>
<dbReference type="AlphaFoldDB" id="A0A1V9WZU8"/>
<keyword evidence="2" id="KW-1185">Reference proteome</keyword>
<evidence type="ECO:0000313" key="1">
    <source>
        <dbReference type="EMBL" id="OQR66835.1"/>
    </source>
</evidence>
<dbReference type="EMBL" id="MNPL01030957">
    <property type="protein sequence ID" value="OQR66835.1"/>
    <property type="molecule type" value="Genomic_DNA"/>
</dbReference>
<reference evidence="1 2" key="1">
    <citation type="journal article" date="2017" name="Gigascience">
        <title>Draft genome of the honey bee ectoparasitic mite, Tropilaelaps mercedesae, is shaped by the parasitic life history.</title>
        <authorList>
            <person name="Dong X."/>
            <person name="Armstrong S.D."/>
            <person name="Xia D."/>
            <person name="Makepeace B.L."/>
            <person name="Darby A.C."/>
            <person name="Kadowaki T."/>
        </authorList>
    </citation>
    <scope>NUCLEOTIDE SEQUENCE [LARGE SCALE GENOMIC DNA]</scope>
    <source>
        <strain evidence="1">Wuxi-XJTLU</strain>
    </source>
</reference>
<protein>
    <submittedName>
        <fullName evidence="1">Uncharacterized protein</fullName>
    </submittedName>
</protein>
<evidence type="ECO:0000313" key="2">
    <source>
        <dbReference type="Proteomes" id="UP000192247"/>
    </source>
</evidence>
<accession>A0A1V9WZU8</accession>
<comment type="caution">
    <text evidence="1">The sequence shown here is derived from an EMBL/GenBank/DDBJ whole genome shotgun (WGS) entry which is preliminary data.</text>
</comment>
<name>A0A1V9WZU8_9ACAR</name>
<dbReference type="InParanoid" id="A0A1V9WZU8"/>
<organism evidence="1 2">
    <name type="scientific">Tropilaelaps mercedesae</name>
    <dbReference type="NCBI Taxonomy" id="418985"/>
    <lineage>
        <taxon>Eukaryota</taxon>
        <taxon>Metazoa</taxon>
        <taxon>Ecdysozoa</taxon>
        <taxon>Arthropoda</taxon>
        <taxon>Chelicerata</taxon>
        <taxon>Arachnida</taxon>
        <taxon>Acari</taxon>
        <taxon>Parasitiformes</taxon>
        <taxon>Mesostigmata</taxon>
        <taxon>Gamasina</taxon>
        <taxon>Dermanyssoidea</taxon>
        <taxon>Laelapidae</taxon>
        <taxon>Tropilaelaps</taxon>
    </lineage>
</organism>
<dbReference type="Proteomes" id="UP000192247">
    <property type="component" value="Unassembled WGS sequence"/>
</dbReference>